<name>A0A2A4X0L6_UNCAE</name>
<comment type="function">
    <text evidence="3">Catalyzes the phosphorylation of the 3'-hydroxyl group of dephosphocoenzyme A to form coenzyme A.</text>
</comment>
<evidence type="ECO:0000256" key="2">
    <source>
        <dbReference type="ARBA" id="ARBA00022840"/>
    </source>
</evidence>
<protein>
    <recommendedName>
        <fullName evidence="3 4">Dephospho-CoA kinase</fullName>
        <ecNumber evidence="3 4">2.7.1.24</ecNumber>
    </recommendedName>
    <alternativeName>
        <fullName evidence="3">Dephosphocoenzyme A kinase</fullName>
    </alternativeName>
</protein>
<keyword evidence="3" id="KW-0963">Cytoplasm</keyword>
<proteinExistence type="inferred from homology"/>
<keyword evidence="3 5" id="KW-0418">Kinase</keyword>
<keyword evidence="1 3" id="KW-0547">Nucleotide-binding</keyword>
<dbReference type="EC" id="2.7.1.24" evidence="3 4"/>
<keyword evidence="3" id="KW-0808">Transferase</keyword>
<dbReference type="AlphaFoldDB" id="A0A2A4X0L6"/>
<dbReference type="CDD" id="cd02022">
    <property type="entry name" value="DPCK"/>
    <property type="match status" value="1"/>
</dbReference>
<evidence type="ECO:0000256" key="4">
    <source>
        <dbReference type="NCBIfam" id="TIGR00152"/>
    </source>
</evidence>
<comment type="caution">
    <text evidence="5">The sequence shown here is derived from an EMBL/GenBank/DDBJ whole genome shotgun (WGS) entry which is preliminary data.</text>
</comment>
<dbReference type="PANTHER" id="PTHR10695:SF46">
    <property type="entry name" value="BIFUNCTIONAL COENZYME A SYNTHASE-RELATED"/>
    <property type="match status" value="1"/>
</dbReference>
<dbReference type="Proteomes" id="UP000218775">
    <property type="component" value="Unassembled WGS sequence"/>
</dbReference>
<evidence type="ECO:0000313" key="5">
    <source>
        <dbReference type="EMBL" id="PCI76080.1"/>
    </source>
</evidence>
<comment type="caution">
    <text evidence="3">Lacks conserved residue(s) required for the propagation of feature annotation.</text>
</comment>
<dbReference type="InterPro" id="IPR001977">
    <property type="entry name" value="Depp_CoAkinase"/>
</dbReference>
<dbReference type="NCBIfam" id="TIGR00152">
    <property type="entry name" value="dephospho-CoA kinase"/>
    <property type="match status" value="1"/>
</dbReference>
<evidence type="ECO:0000313" key="6">
    <source>
        <dbReference type="Proteomes" id="UP000218775"/>
    </source>
</evidence>
<sequence length="208" mass="23826">MLILKKIAVTGGMYSGKTTACKFLESLGAYLLYSDNVVHHILNYNTQCQAKLRHLLGSEIIVDGKCDRPKVADIIFSNYDLLEATEKIIHPLLLEEITKQYEILKQSNKYSCFCVEMPLVQEIGFSSYFDTVVAISSNEESITERMSHGTKSQKEFEKRQKDYRRRMHRQYSGAEKAQSAEININNNGSIEELKTELLELWPHLITPS</sequence>
<dbReference type="PANTHER" id="PTHR10695">
    <property type="entry name" value="DEPHOSPHO-COA KINASE-RELATED"/>
    <property type="match status" value="1"/>
</dbReference>
<dbReference type="GO" id="GO:0005737">
    <property type="term" value="C:cytoplasm"/>
    <property type="evidence" value="ECO:0007669"/>
    <property type="project" value="UniProtKB-SubCell"/>
</dbReference>
<reference evidence="6" key="1">
    <citation type="submission" date="2017-08" db="EMBL/GenBank/DDBJ databases">
        <title>A dynamic microbial community with high functional redundancy inhabits the cold, oxic subseafloor aquifer.</title>
        <authorList>
            <person name="Tully B.J."/>
            <person name="Wheat C.G."/>
            <person name="Glazer B.T."/>
            <person name="Huber J.A."/>
        </authorList>
    </citation>
    <scope>NUCLEOTIDE SEQUENCE [LARGE SCALE GENOMIC DNA]</scope>
</reference>
<dbReference type="GO" id="GO:0004140">
    <property type="term" value="F:dephospho-CoA kinase activity"/>
    <property type="evidence" value="ECO:0007669"/>
    <property type="project" value="UniProtKB-UniRule"/>
</dbReference>
<dbReference type="HAMAP" id="MF_00376">
    <property type="entry name" value="Dephospho_CoA_kinase"/>
    <property type="match status" value="1"/>
</dbReference>
<dbReference type="PROSITE" id="PS51219">
    <property type="entry name" value="DPCK"/>
    <property type="match status" value="1"/>
</dbReference>
<comment type="pathway">
    <text evidence="3">Cofactor biosynthesis; coenzyme A biosynthesis; CoA from (R)-pantothenate: step 5/5.</text>
</comment>
<gene>
    <name evidence="3 5" type="primary">coaE</name>
    <name evidence="5" type="ORF">COB21_04840</name>
</gene>
<accession>A0A2A4X0L6</accession>
<comment type="subcellular location">
    <subcellularLocation>
        <location evidence="3">Cytoplasm</location>
    </subcellularLocation>
</comment>
<dbReference type="GO" id="GO:0015937">
    <property type="term" value="P:coenzyme A biosynthetic process"/>
    <property type="evidence" value="ECO:0007669"/>
    <property type="project" value="UniProtKB-UniRule"/>
</dbReference>
<comment type="similarity">
    <text evidence="3">Belongs to the CoaE family.</text>
</comment>
<dbReference type="Gene3D" id="3.40.50.300">
    <property type="entry name" value="P-loop containing nucleotide triphosphate hydrolases"/>
    <property type="match status" value="1"/>
</dbReference>
<dbReference type="UniPathway" id="UPA00241">
    <property type="reaction ID" value="UER00356"/>
</dbReference>
<comment type="catalytic activity">
    <reaction evidence="3">
        <text>3'-dephospho-CoA + ATP = ADP + CoA + H(+)</text>
        <dbReference type="Rhea" id="RHEA:18245"/>
        <dbReference type="ChEBI" id="CHEBI:15378"/>
        <dbReference type="ChEBI" id="CHEBI:30616"/>
        <dbReference type="ChEBI" id="CHEBI:57287"/>
        <dbReference type="ChEBI" id="CHEBI:57328"/>
        <dbReference type="ChEBI" id="CHEBI:456216"/>
        <dbReference type="EC" id="2.7.1.24"/>
    </reaction>
</comment>
<keyword evidence="2 3" id="KW-0067">ATP-binding</keyword>
<evidence type="ECO:0000256" key="1">
    <source>
        <dbReference type="ARBA" id="ARBA00022741"/>
    </source>
</evidence>
<keyword evidence="3" id="KW-0173">Coenzyme A biosynthesis</keyword>
<organism evidence="5 6">
    <name type="scientific">Aerophobetes bacterium</name>
    <dbReference type="NCBI Taxonomy" id="2030807"/>
    <lineage>
        <taxon>Bacteria</taxon>
        <taxon>Candidatus Aerophobota</taxon>
    </lineage>
</organism>
<dbReference type="EMBL" id="NVUK01000034">
    <property type="protein sequence ID" value="PCI76080.1"/>
    <property type="molecule type" value="Genomic_DNA"/>
</dbReference>
<dbReference type="InterPro" id="IPR027417">
    <property type="entry name" value="P-loop_NTPase"/>
</dbReference>
<evidence type="ECO:0000256" key="3">
    <source>
        <dbReference type="HAMAP-Rule" id="MF_00376"/>
    </source>
</evidence>
<dbReference type="GO" id="GO:0005524">
    <property type="term" value="F:ATP binding"/>
    <property type="evidence" value="ECO:0007669"/>
    <property type="project" value="UniProtKB-UniRule"/>
</dbReference>
<dbReference type="Pfam" id="PF01121">
    <property type="entry name" value="CoaE"/>
    <property type="match status" value="1"/>
</dbReference>
<dbReference type="SUPFAM" id="SSF52540">
    <property type="entry name" value="P-loop containing nucleoside triphosphate hydrolases"/>
    <property type="match status" value="1"/>
</dbReference>